<organism evidence="2 3">
    <name type="scientific">Sordaria brevicollis</name>
    <dbReference type="NCBI Taxonomy" id="83679"/>
    <lineage>
        <taxon>Eukaryota</taxon>
        <taxon>Fungi</taxon>
        <taxon>Dikarya</taxon>
        <taxon>Ascomycota</taxon>
        <taxon>Pezizomycotina</taxon>
        <taxon>Sordariomycetes</taxon>
        <taxon>Sordariomycetidae</taxon>
        <taxon>Sordariales</taxon>
        <taxon>Sordariaceae</taxon>
        <taxon>Sordaria</taxon>
    </lineage>
</organism>
<proteinExistence type="predicted"/>
<evidence type="ECO:0000313" key="2">
    <source>
        <dbReference type="EMBL" id="KAK3388385.1"/>
    </source>
</evidence>
<dbReference type="Proteomes" id="UP001281003">
    <property type="component" value="Unassembled WGS sequence"/>
</dbReference>
<name>A0AAE0NVI4_SORBR</name>
<protein>
    <submittedName>
        <fullName evidence="2">Uncharacterized protein</fullName>
    </submittedName>
</protein>
<reference evidence="2" key="1">
    <citation type="journal article" date="2023" name="Mol. Phylogenet. Evol.">
        <title>Genome-scale phylogeny and comparative genomics of the fungal order Sordariales.</title>
        <authorList>
            <person name="Hensen N."/>
            <person name="Bonometti L."/>
            <person name="Westerberg I."/>
            <person name="Brannstrom I.O."/>
            <person name="Guillou S."/>
            <person name="Cros-Aarteil S."/>
            <person name="Calhoun S."/>
            <person name="Haridas S."/>
            <person name="Kuo A."/>
            <person name="Mondo S."/>
            <person name="Pangilinan J."/>
            <person name="Riley R."/>
            <person name="LaButti K."/>
            <person name="Andreopoulos B."/>
            <person name="Lipzen A."/>
            <person name="Chen C."/>
            <person name="Yan M."/>
            <person name="Daum C."/>
            <person name="Ng V."/>
            <person name="Clum A."/>
            <person name="Steindorff A."/>
            <person name="Ohm R.A."/>
            <person name="Martin F."/>
            <person name="Silar P."/>
            <person name="Natvig D.O."/>
            <person name="Lalanne C."/>
            <person name="Gautier V."/>
            <person name="Ament-Velasquez S.L."/>
            <person name="Kruys A."/>
            <person name="Hutchinson M.I."/>
            <person name="Powell A.J."/>
            <person name="Barry K."/>
            <person name="Miller A.N."/>
            <person name="Grigoriev I.V."/>
            <person name="Debuchy R."/>
            <person name="Gladieux P."/>
            <person name="Hiltunen Thoren M."/>
            <person name="Johannesson H."/>
        </authorList>
    </citation>
    <scope>NUCLEOTIDE SEQUENCE</scope>
    <source>
        <strain evidence="2">FGSC 1904</strain>
    </source>
</reference>
<keyword evidence="3" id="KW-1185">Reference proteome</keyword>
<dbReference type="EMBL" id="JAUTDP010000016">
    <property type="protein sequence ID" value="KAK3388385.1"/>
    <property type="molecule type" value="Genomic_DNA"/>
</dbReference>
<comment type="caution">
    <text evidence="2">The sequence shown here is derived from an EMBL/GenBank/DDBJ whole genome shotgun (WGS) entry which is preliminary data.</text>
</comment>
<feature type="region of interest" description="Disordered" evidence="1">
    <location>
        <begin position="1"/>
        <end position="21"/>
    </location>
</feature>
<gene>
    <name evidence="2" type="ORF">B0T20DRAFT_426568</name>
</gene>
<evidence type="ECO:0000256" key="1">
    <source>
        <dbReference type="SAM" id="MobiDB-lite"/>
    </source>
</evidence>
<dbReference type="AlphaFoldDB" id="A0AAE0NVI4"/>
<accession>A0AAE0NVI4</accession>
<reference evidence="2" key="2">
    <citation type="submission" date="2023-07" db="EMBL/GenBank/DDBJ databases">
        <authorList>
            <consortium name="Lawrence Berkeley National Laboratory"/>
            <person name="Haridas S."/>
            <person name="Hensen N."/>
            <person name="Bonometti L."/>
            <person name="Westerberg I."/>
            <person name="Brannstrom I.O."/>
            <person name="Guillou S."/>
            <person name="Cros-Aarteil S."/>
            <person name="Calhoun S."/>
            <person name="Kuo A."/>
            <person name="Mondo S."/>
            <person name="Pangilinan J."/>
            <person name="Riley R."/>
            <person name="LaButti K."/>
            <person name="Andreopoulos B."/>
            <person name="Lipzen A."/>
            <person name="Chen C."/>
            <person name="Yanf M."/>
            <person name="Daum C."/>
            <person name="Ng V."/>
            <person name="Clum A."/>
            <person name="Steindorff A."/>
            <person name="Ohm R."/>
            <person name="Martin F."/>
            <person name="Silar P."/>
            <person name="Natvig D."/>
            <person name="Lalanne C."/>
            <person name="Gautier V."/>
            <person name="Ament-velasquez S.L."/>
            <person name="Kruys A."/>
            <person name="Hutchinson M.I."/>
            <person name="Powell A.J."/>
            <person name="Barry K."/>
            <person name="Miller A.N."/>
            <person name="Grigoriev I.V."/>
            <person name="Debuchy R."/>
            <person name="Gladieux P."/>
            <person name="Thoren M.H."/>
            <person name="Johannesson H."/>
        </authorList>
    </citation>
    <scope>NUCLEOTIDE SEQUENCE</scope>
    <source>
        <strain evidence="2">FGSC 1904</strain>
    </source>
</reference>
<sequence length="392" mass="44067">MKNRKASQQKPSTGDMRKTEAPASNWATYLASTTAQNASSRGITYLDMLATPLTDVNSLSHLDPNTLALSIDNKTPSTSDWEIISSHFTKVQKLYVSTGVLEEWLDNNFPLHWPLDLLVLSGAATTEVTTPAILEGRIEHMVFYYCHNLQWQGLENWESLADVLPFVDVGETEEKWALKLENWTPRKFQNRMLKHYVQSRPQLEGKLMPTKTKTLEILGNNAISMFIGFCLECFPVAAGLESVTLSSGDNNDVGGWIDDAPEEVLFATFLMVLEKLKVSRLSVGERLLTSRDGLETPLLKNFLRFLPSKLEEFHFRGPVGLAQYVDEWVEALGDKKVLPALKKMSFVLDRTKDGEELDEKAQQDARLAAGKLRAAVATRGVLVQDFEDPWNF</sequence>
<evidence type="ECO:0000313" key="3">
    <source>
        <dbReference type="Proteomes" id="UP001281003"/>
    </source>
</evidence>